<evidence type="ECO:0000313" key="2">
    <source>
        <dbReference type="Proteomes" id="UP001596025"/>
    </source>
</evidence>
<accession>A0ABV9LGE3</accession>
<comment type="caution">
    <text evidence="1">The sequence shown here is derived from an EMBL/GenBank/DDBJ whole genome shotgun (WGS) entry which is preliminary data.</text>
</comment>
<proteinExistence type="predicted"/>
<dbReference type="SUPFAM" id="SSF55961">
    <property type="entry name" value="Bet v1-like"/>
    <property type="match status" value="1"/>
</dbReference>
<keyword evidence="2" id="KW-1185">Reference proteome</keyword>
<evidence type="ECO:0000313" key="1">
    <source>
        <dbReference type="EMBL" id="MFC4693233.1"/>
    </source>
</evidence>
<organism evidence="1 2">
    <name type="scientific">Geodermatophilus arenarius</name>
    <dbReference type="NCBI Taxonomy" id="1137990"/>
    <lineage>
        <taxon>Bacteria</taxon>
        <taxon>Bacillati</taxon>
        <taxon>Actinomycetota</taxon>
        <taxon>Actinomycetes</taxon>
        <taxon>Geodermatophilales</taxon>
        <taxon>Geodermatophilaceae</taxon>
        <taxon>Geodermatophilus</taxon>
    </lineage>
</organism>
<dbReference type="Proteomes" id="UP001596025">
    <property type="component" value="Unassembled WGS sequence"/>
</dbReference>
<evidence type="ECO:0008006" key="3">
    <source>
        <dbReference type="Google" id="ProtNLM"/>
    </source>
</evidence>
<reference evidence="2" key="1">
    <citation type="journal article" date="2019" name="Int. J. Syst. Evol. Microbiol.">
        <title>The Global Catalogue of Microorganisms (GCM) 10K type strain sequencing project: providing services to taxonomists for standard genome sequencing and annotation.</title>
        <authorList>
            <consortium name="The Broad Institute Genomics Platform"/>
            <consortium name="The Broad Institute Genome Sequencing Center for Infectious Disease"/>
            <person name="Wu L."/>
            <person name="Ma J."/>
        </authorList>
    </citation>
    <scope>NUCLEOTIDE SEQUENCE [LARGE SCALE GENOMIC DNA]</scope>
    <source>
        <strain evidence="2">CCUG 62763</strain>
    </source>
</reference>
<sequence length="225" mass="24624">MLRPLLLAAGAAAVGLQVVHARRHWGATADEVAAVLPGDELVPPPAENTTLAVTVAAPPVQVWAWLVQMGQNRGGMYSYDWLENLIGLHIHSAEEIRGEWQHLAAGDRVVVVPEGYGPMPAGYAFTVARVDPPRALVLRQAPPEHPWNGVWSFHIVPVGDGRCRLLARSRTEVAPQPGLRIATRIGEPVTLVMTRRMLHGIRQRAERRTATAGWRVRSRPEQAGT</sequence>
<gene>
    <name evidence="1" type="ORF">ACFO3M_07535</name>
</gene>
<dbReference type="RefSeq" id="WP_387987955.1">
    <property type="nucleotide sequence ID" value="NZ_JBHSGR010000006.1"/>
</dbReference>
<protein>
    <recommendedName>
        <fullName evidence="3">SRPBCC family protein</fullName>
    </recommendedName>
</protein>
<name>A0ABV9LGE3_9ACTN</name>
<dbReference type="EMBL" id="JBHSGR010000006">
    <property type="protein sequence ID" value="MFC4693233.1"/>
    <property type="molecule type" value="Genomic_DNA"/>
</dbReference>